<evidence type="ECO:0000256" key="3">
    <source>
        <dbReference type="ARBA" id="ARBA00012239"/>
    </source>
</evidence>
<gene>
    <name evidence="9" type="ORF">RMAR00112_LOCUS30060</name>
    <name evidence="10" type="ORF">RMAR00112_LOCUS30065</name>
</gene>
<dbReference type="InterPro" id="IPR015422">
    <property type="entry name" value="PyrdxlP-dep_Trfase_small"/>
</dbReference>
<dbReference type="EMBL" id="HBHW01039145">
    <property type="protein sequence ID" value="CAE0061991.1"/>
    <property type="molecule type" value="Transcribed_RNA"/>
</dbReference>
<keyword evidence="5" id="KW-0663">Pyridoxal phosphate</keyword>
<dbReference type="NCBIfam" id="TIGR01979">
    <property type="entry name" value="sufS"/>
    <property type="match status" value="1"/>
</dbReference>
<dbReference type="Gene3D" id="3.40.640.10">
    <property type="entry name" value="Type I PLP-dependent aspartate aminotransferase-like (Major domain)"/>
    <property type="match status" value="1"/>
</dbReference>
<dbReference type="PANTHER" id="PTHR43586:SF8">
    <property type="entry name" value="CYSTEINE DESULFURASE 1, CHLOROPLASTIC"/>
    <property type="match status" value="1"/>
</dbReference>
<evidence type="ECO:0000256" key="2">
    <source>
        <dbReference type="ARBA" id="ARBA00010447"/>
    </source>
</evidence>
<feature type="domain" description="Aminotransferase class V" evidence="8">
    <location>
        <begin position="58"/>
        <end position="428"/>
    </location>
</feature>
<dbReference type="SUPFAM" id="SSF53383">
    <property type="entry name" value="PLP-dependent transferases"/>
    <property type="match status" value="1"/>
</dbReference>
<dbReference type="InterPro" id="IPR015424">
    <property type="entry name" value="PyrdxlP-dep_Trfase"/>
</dbReference>
<sequence length="446" mass="48443">MAFVGGLGAVGASRSLGLTCRPRRSRAVVWNVAVEGKPAIDRQAFPILEQEINGKPLVYFDSAATSQKPQSVIDALLEYYKSANSNVHRGAHSLSARATDLYEGARDDIKNFINAEHREEIIYTKNASEAINLVAVSWGSKNISKGDEIILTVMEHHSNLVPWQFLAERTGAVLKFVPLNSAGSGMDMEVFHNLLSDKTKLVSCGHISNVLGCCNPVEEIIAAAHAKGAKVLLDACQSVPHMTVDVQALDCDFLVASGHKMCGPTGIGFLYGKKDLLEEMPPFMGGGEMIADVFMEYSTYAELPHKFEPGTPAIGEAIGLGAAVQYLNKIGMEKIHQYEKEIGEYLYKRLSEFEEVKIYGPETERAALCAFQIEGVHPSDLSVMLDLEGVAIRAGNHCTQPLHTALGEAGSARASLYFYNTFDEVDTFIEALKSAVDALGGKLTKK</sequence>
<name>A0A7S3A8A9_9RHOD</name>
<dbReference type="GO" id="GO:0030170">
    <property type="term" value="F:pyridoxal phosphate binding"/>
    <property type="evidence" value="ECO:0007669"/>
    <property type="project" value="InterPro"/>
</dbReference>
<evidence type="ECO:0000256" key="1">
    <source>
        <dbReference type="ARBA" id="ARBA00001933"/>
    </source>
</evidence>
<dbReference type="EC" id="2.8.1.7" evidence="3"/>
<keyword evidence="4" id="KW-0808">Transferase</keyword>
<evidence type="ECO:0000313" key="10">
    <source>
        <dbReference type="EMBL" id="CAE0061996.1"/>
    </source>
</evidence>
<organism evidence="10">
    <name type="scientific">Rhodosorus marinus</name>
    <dbReference type="NCBI Taxonomy" id="101924"/>
    <lineage>
        <taxon>Eukaryota</taxon>
        <taxon>Rhodophyta</taxon>
        <taxon>Stylonematophyceae</taxon>
        <taxon>Stylonematales</taxon>
        <taxon>Stylonemataceae</taxon>
        <taxon>Rhodosorus</taxon>
    </lineage>
</organism>
<evidence type="ECO:0000256" key="5">
    <source>
        <dbReference type="ARBA" id="ARBA00022898"/>
    </source>
</evidence>
<evidence type="ECO:0000259" key="8">
    <source>
        <dbReference type="Pfam" id="PF00266"/>
    </source>
</evidence>
<comment type="cofactor">
    <cofactor evidence="1 7">
        <name>pyridoxal 5'-phosphate</name>
        <dbReference type="ChEBI" id="CHEBI:597326"/>
    </cofactor>
</comment>
<comment type="similarity">
    <text evidence="2">Belongs to the class-V pyridoxal-phosphate-dependent aminotransferase family. Csd subfamily.</text>
</comment>
<evidence type="ECO:0000313" key="9">
    <source>
        <dbReference type="EMBL" id="CAE0061991.1"/>
    </source>
</evidence>
<dbReference type="PROSITE" id="PS00595">
    <property type="entry name" value="AA_TRANSFER_CLASS_5"/>
    <property type="match status" value="1"/>
</dbReference>
<dbReference type="InterPro" id="IPR015421">
    <property type="entry name" value="PyrdxlP-dep_Trfase_major"/>
</dbReference>
<evidence type="ECO:0000256" key="6">
    <source>
        <dbReference type="ARBA" id="ARBA00050776"/>
    </source>
</evidence>
<dbReference type="InterPro" id="IPR010970">
    <property type="entry name" value="Cys_dSase_SufS"/>
</dbReference>
<proteinExistence type="inferred from homology"/>
<comment type="catalytic activity">
    <reaction evidence="6">
        <text>(sulfur carrier)-H + L-cysteine = (sulfur carrier)-SH + L-alanine</text>
        <dbReference type="Rhea" id="RHEA:43892"/>
        <dbReference type="Rhea" id="RHEA-COMP:14737"/>
        <dbReference type="Rhea" id="RHEA-COMP:14739"/>
        <dbReference type="ChEBI" id="CHEBI:29917"/>
        <dbReference type="ChEBI" id="CHEBI:35235"/>
        <dbReference type="ChEBI" id="CHEBI:57972"/>
        <dbReference type="ChEBI" id="CHEBI:64428"/>
        <dbReference type="EC" id="2.8.1.7"/>
    </reaction>
</comment>
<dbReference type="AlphaFoldDB" id="A0A7S3A8A9"/>
<reference evidence="10" key="1">
    <citation type="submission" date="2021-01" db="EMBL/GenBank/DDBJ databases">
        <authorList>
            <person name="Corre E."/>
            <person name="Pelletier E."/>
            <person name="Niang G."/>
            <person name="Scheremetjew M."/>
            <person name="Finn R."/>
            <person name="Kale V."/>
            <person name="Holt S."/>
            <person name="Cochrane G."/>
            <person name="Meng A."/>
            <person name="Brown T."/>
            <person name="Cohen L."/>
        </authorList>
    </citation>
    <scope>NUCLEOTIDE SEQUENCE</scope>
    <source>
        <strain evidence="10">CCMP 769</strain>
    </source>
</reference>
<dbReference type="InterPro" id="IPR000192">
    <property type="entry name" value="Aminotrans_V_dom"/>
</dbReference>
<evidence type="ECO:0000256" key="7">
    <source>
        <dbReference type="RuleBase" id="RU004504"/>
    </source>
</evidence>
<evidence type="ECO:0000256" key="4">
    <source>
        <dbReference type="ARBA" id="ARBA00022679"/>
    </source>
</evidence>
<dbReference type="CDD" id="cd06453">
    <property type="entry name" value="SufS_like"/>
    <property type="match status" value="1"/>
</dbReference>
<dbReference type="Gene3D" id="3.90.1150.10">
    <property type="entry name" value="Aspartate Aminotransferase, domain 1"/>
    <property type="match status" value="1"/>
</dbReference>
<dbReference type="InterPro" id="IPR020578">
    <property type="entry name" value="Aminotrans_V_PyrdxlP_BS"/>
</dbReference>
<dbReference type="GO" id="GO:0006534">
    <property type="term" value="P:cysteine metabolic process"/>
    <property type="evidence" value="ECO:0007669"/>
    <property type="project" value="InterPro"/>
</dbReference>
<dbReference type="EMBL" id="HBHW01039150">
    <property type="protein sequence ID" value="CAE0061996.1"/>
    <property type="molecule type" value="Transcribed_RNA"/>
</dbReference>
<dbReference type="PANTHER" id="PTHR43586">
    <property type="entry name" value="CYSTEINE DESULFURASE"/>
    <property type="match status" value="1"/>
</dbReference>
<dbReference type="Pfam" id="PF00266">
    <property type="entry name" value="Aminotran_5"/>
    <property type="match status" value="1"/>
</dbReference>
<dbReference type="GO" id="GO:0031071">
    <property type="term" value="F:cysteine desulfurase activity"/>
    <property type="evidence" value="ECO:0007669"/>
    <property type="project" value="UniProtKB-EC"/>
</dbReference>
<protein>
    <recommendedName>
        <fullName evidence="3">cysteine desulfurase</fullName>
        <ecNumber evidence="3">2.8.1.7</ecNumber>
    </recommendedName>
</protein>
<accession>A0A7S3A8A9</accession>